<protein>
    <submittedName>
        <fullName evidence="3">Uncharacterized protein</fullName>
    </submittedName>
</protein>
<keyword evidence="2" id="KW-1133">Transmembrane helix</keyword>
<reference evidence="3 4" key="1">
    <citation type="journal article" date="2007" name="Appl. Environ. Microbiol.">
        <title>Isolation of key methanogens for global methane emission from rice paddy fields: a novel isolate affiliated with the clone cluster rice cluster I.</title>
        <authorList>
            <person name="Sakai S."/>
            <person name="Imachi H."/>
            <person name="Sekiguchi Y."/>
            <person name="Ohashi A."/>
            <person name="Harada H."/>
            <person name="Kamagata Y."/>
        </authorList>
    </citation>
    <scope>NUCLEOTIDE SEQUENCE [LARGE SCALE GENOMIC DNA]</scope>
    <source>
        <strain evidence="4">DSM 17711 / JCM 13418 / NBRC 101707 / SANAE</strain>
    </source>
</reference>
<organism evidence="3 4">
    <name type="scientific">Methanocella paludicola (strain DSM 17711 / JCM 13418 / NBRC 101707 / SANAE)</name>
    <dbReference type="NCBI Taxonomy" id="304371"/>
    <lineage>
        <taxon>Archaea</taxon>
        <taxon>Methanobacteriati</taxon>
        <taxon>Methanobacteriota</taxon>
        <taxon>Stenosarchaea group</taxon>
        <taxon>Methanomicrobia</taxon>
        <taxon>Methanocellales</taxon>
        <taxon>Methanocellaceae</taxon>
        <taxon>Methanocella</taxon>
    </lineage>
</organism>
<evidence type="ECO:0000256" key="1">
    <source>
        <dbReference type="SAM" id="MobiDB-lite"/>
    </source>
</evidence>
<keyword evidence="2" id="KW-0472">Membrane</keyword>
<dbReference type="RefSeq" id="WP_012900886.1">
    <property type="nucleotide sequence ID" value="NC_013665.1"/>
</dbReference>
<keyword evidence="2" id="KW-0812">Transmembrane</keyword>
<reference evidence="4" key="3">
    <citation type="journal article" date="2011" name="PLoS ONE">
        <title>Genome sequence of a mesophilic hydrogenotrophic methanogen Methanocella paludicola, the first cultivated representative of the order Methanocellales.</title>
        <authorList>
            <person name="Sakai S."/>
            <person name="Takaki Y."/>
            <person name="Shimamura S."/>
            <person name="Sekine M."/>
            <person name="Tajima T."/>
            <person name="Kosugi H."/>
            <person name="Ichikawa N."/>
            <person name="Tasumi E."/>
            <person name="Hiraki A.T."/>
            <person name="Shimizu A."/>
            <person name="Kato Y."/>
            <person name="Nishiko R."/>
            <person name="Mori K."/>
            <person name="Fujita N."/>
            <person name="Imachi H."/>
            <person name="Takai K."/>
        </authorList>
    </citation>
    <scope>NUCLEOTIDE SEQUENCE [LARGE SCALE GENOMIC DNA]</scope>
    <source>
        <strain evidence="4">DSM 17711 / JCM 13418 / NBRC 101707 / SANAE</strain>
    </source>
</reference>
<feature type="transmembrane region" description="Helical" evidence="2">
    <location>
        <begin position="6"/>
        <end position="25"/>
    </location>
</feature>
<dbReference type="EMBL" id="AP011532">
    <property type="protein sequence ID" value="BAI62212.1"/>
    <property type="molecule type" value="Genomic_DNA"/>
</dbReference>
<dbReference type="KEGG" id="mpd:MCP_2140"/>
<dbReference type="GeneID" id="8681988"/>
<dbReference type="eggNOG" id="arCOG11641">
    <property type="taxonomic scope" value="Archaea"/>
</dbReference>
<accession>D1Z0J0</accession>
<gene>
    <name evidence="3" type="ordered locus">MCP_2140</name>
</gene>
<feature type="region of interest" description="Disordered" evidence="1">
    <location>
        <begin position="33"/>
        <end position="52"/>
    </location>
</feature>
<dbReference type="Proteomes" id="UP000001882">
    <property type="component" value="Chromosome"/>
</dbReference>
<sequence>MVEVFGMTGMIVLAVLALVAIYILMRLMGRPSGEEGEQDEVPASPAEKRPAMISDEDFIESYTGPMMEDALETLEEAVDSVRAGLEYYQRSAWEAAGEEFHSAVRGIDSASERLKEVVAIVEDPGSGPAKQAKTRIEECRQLRALTIRMEEACDARVDGKEGDAKGLESVMPDLERLASSFKK</sequence>
<dbReference type="InParanoid" id="D1Z0J0"/>
<reference evidence="3 4" key="2">
    <citation type="journal article" date="2008" name="Int. J. Syst. Evol. Microbiol.">
        <title>Methanocella paludicola gen. nov., sp. nov., a methane-producing archaeon, the first isolate of the lineage 'Rice Cluster I', and proposal of the new archaeal order Methanocellales ord. nov.</title>
        <authorList>
            <person name="Sakai S."/>
            <person name="Imachi H."/>
            <person name="Hanada S."/>
            <person name="Ohashi A."/>
            <person name="Harada H."/>
            <person name="Kamagata Y."/>
        </authorList>
    </citation>
    <scope>NUCLEOTIDE SEQUENCE [LARGE SCALE GENOMIC DNA]</scope>
    <source>
        <strain evidence="4">DSM 17711 / JCM 13418 / NBRC 101707 / SANAE</strain>
    </source>
</reference>
<keyword evidence="4" id="KW-1185">Reference proteome</keyword>
<proteinExistence type="predicted"/>
<dbReference type="OrthoDB" id="381778at2157"/>
<evidence type="ECO:0000313" key="3">
    <source>
        <dbReference type="EMBL" id="BAI62212.1"/>
    </source>
</evidence>
<name>D1Z0J0_METPS</name>
<evidence type="ECO:0000256" key="2">
    <source>
        <dbReference type="SAM" id="Phobius"/>
    </source>
</evidence>
<evidence type="ECO:0000313" key="4">
    <source>
        <dbReference type="Proteomes" id="UP000001882"/>
    </source>
</evidence>
<dbReference type="AlphaFoldDB" id="D1Z0J0"/>